<sequence>MTAPLTIRDLRPEEAAALGQLMVGVYSQLEGFPTPAEQPQYYALLADIGSFAERPGARVLVALTEGGALAGGVVYFGDMAQYGSGGTATAERNASGIRLLGVDPAFRGRGVGRALTLACMDLAREQGHAQVILHTTEAMRIAWGLYERLGFQRSEDLDFSQQGLPVFGFRCRLVQE</sequence>
<evidence type="ECO:0000256" key="1">
    <source>
        <dbReference type="ARBA" id="ARBA00022679"/>
    </source>
</evidence>
<evidence type="ECO:0000313" key="4">
    <source>
        <dbReference type="Proteomes" id="UP000709959"/>
    </source>
</evidence>
<dbReference type="AlphaFoldDB" id="A0A936K5L6"/>
<reference evidence="3 4" key="1">
    <citation type="submission" date="2020-10" db="EMBL/GenBank/DDBJ databases">
        <title>Connecting structure to function with the recovery of over 1000 high-quality activated sludge metagenome-assembled genomes encoding full-length rRNA genes using long-read sequencing.</title>
        <authorList>
            <person name="Singleton C.M."/>
            <person name="Petriglieri F."/>
            <person name="Kristensen J.M."/>
            <person name="Kirkegaard R.H."/>
            <person name="Michaelsen T.Y."/>
            <person name="Andersen M.H."/>
            <person name="Karst S.M."/>
            <person name="Dueholm M.S."/>
            <person name="Nielsen P.H."/>
            <person name="Albertsen M."/>
        </authorList>
    </citation>
    <scope>NUCLEOTIDE SEQUENCE [LARGE SCALE GENOMIC DNA]</scope>
    <source>
        <strain evidence="3">OdNE_18-Q3-R46-58_MAXAC.008</strain>
    </source>
</reference>
<protein>
    <submittedName>
        <fullName evidence="3">GNAT family N-acetyltransferase</fullName>
    </submittedName>
</protein>
<dbReference type="EMBL" id="JADKCH010000002">
    <property type="protein sequence ID" value="MBK8571924.1"/>
    <property type="molecule type" value="Genomic_DNA"/>
</dbReference>
<dbReference type="InterPro" id="IPR000182">
    <property type="entry name" value="GNAT_dom"/>
</dbReference>
<dbReference type="GO" id="GO:0008080">
    <property type="term" value="F:N-acetyltransferase activity"/>
    <property type="evidence" value="ECO:0007669"/>
    <property type="project" value="InterPro"/>
</dbReference>
<feature type="domain" description="N-acetyltransferase" evidence="2">
    <location>
        <begin position="5"/>
        <end position="174"/>
    </location>
</feature>
<dbReference type="CDD" id="cd04301">
    <property type="entry name" value="NAT_SF"/>
    <property type="match status" value="1"/>
</dbReference>
<organism evidence="3 4">
    <name type="scientific">Candidatus Geothrix odensensis</name>
    <dbReference type="NCBI Taxonomy" id="2954440"/>
    <lineage>
        <taxon>Bacteria</taxon>
        <taxon>Pseudomonadati</taxon>
        <taxon>Acidobacteriota</taxon>
        <taxon>Holophagae</taxon>
        <taxon>Holophagales</taxon>
        <taxon>Holophagaceae</taxon>
        <taxon>Geothrix</taxon>
    </lineage>
</organism>
<accession>A0A936K5L6</accession>
<dbReference type="InterPro" id="IPR016181">
    <property type="entry name" value="Acyl_CoA_acyltransferase"/>
</dbReference>
<name>A0A936K5L6_9BACT</name>
<comment type="caution">
    <text evidence="3">The sequence shown here is derived from an EMBL/GenBank/DDBJ whole genome shotgun (WGS) entry which is preliminary data.</text>
</comment>
<dbReference type="Pfam" id="PF00583">
    <property type="entry name" value="Acetyltransf_1"/>
    <property type="match status" value="1"/>
</dbReference>
<dbReference type="Gene3D" id="3.40.630.30">
    <property type="match status" value="1"/>
</dbReference>
<dbReference type="PROSITE" id="PS51186">
    <property type="entry name" value="GNAT"/>
    <property type="match status" value="1"/>
</dbReference>
<dbReference type="PANTHER" id="PTHR13947">
    <property type="entry name" value="GNAT FAMILY N-ACETYLTRANSFERASE"/>
    <property type="match status" value="1"/>
</dbReference>
<gene>
    <name evidence="3" type="ORF">IPN91_04600</name>
</gene>
<evidence type="ECO:0000313" key="3">
    <source>
        <dbReference type="EMBL" id="MBK8571924.1"/>
    </source>
</evidence>
<dbReference type="SUPFAM" id="SSF55729">
    <property type="entry name" value="Acyl-CoA N-acyltransferases (Nat)"/>
    <property type="match status" value="1"/>
</dbReference>
<proteinExistence type="predicted"/>
<keyword evidence="1" id="KW-0808">Transferase</keyword>
<dbReference type="PANTHER" id="PTHR13947:SF37">
    <property type="entry name" value="LD18367P"/>
    <property type="match status" value="1"/>
</dbReference>
<evidence type="ECO:0000259" key="2">
    <source>
        <dbReference type="PROSITE" id="PS51186"/>
    </source>
</evidence>
<dbReference type="Proteomes" id="UP000709959">
    <property type="component" value="Unassembled WGS sequence"/>
</dbReference>
<dbReference type="InterPro" id="IPR050769">
    <property type="entry name" value="NAT_camello-type"/>
</dbReference>